<feature type="region of interest" description="Disordered" evidence="1">
    <location>
        <begin position="99"/>
        <end position="118"/>
    </location>
</feature>
<organism evidence="3 4">
    <name type="scientific">Kribbella orskensis</name>
    <dbReference type="NCBI Taxonomy" id="2512216"/>
    <lineage>
        <taxon>Bacteria</taxon>
        <taxon>Bacillati</taxon>
        <taxon>Actinomycetota</taxon>
        <taxon>Actinomycetes</taxon>
        <taxon>Propionibacteriales</taxon>
        <taxon>Kribbellaceae</taxon>
        <taxon>Kribbella</taxon>
    </lineage>
</organism>
<sequence length="263" mass="28921">MTKLAFSTLGCPGAPLDHVLKLAQGNNISGLELRTADDEFTHTGLTATERRDLRSRIEDAGLEILAINSYVKLCAVEEQPLDAHLELAADLGARGVRVFPGDDPSTASEAGDSPTPGEIRALDRVTTASREVAILLETHDSHSAGRRMAGLCGLLDSEVPGHNAKVIWDSAHTWSHGETPAEALELLKRWIDFVQIKDEDSTKDYRPVPIGAGDYPIDQLLQALRGTEYWLSLEWELKWHPHLPPLDEALPATWNWISAAEER</sequence>
<evidence type="ECO:0000256" key="1">
    <source>
        <dbReference type="SAM" id="MobiDB-lite"/>
    </source>
</evidence>
<dbReference type="Gene3D" id="3.20.20.150">
    <property type="entry name" value="Divalent-metal-dependent TIM barrel enzymes"/>
    <property type="match status" value="1"/>
</dbReference>
<reference evidence="3 4" key="1">
    <citation type="journal article" date="2015" name="Stand. Genomic Sci.">
        <title>Genomic Encyclopedia of Bacterial and Archaeal Type Strains, Phase III: the genomes of soil and plant-associated and newly described type strains.</title>
        <authorList>
            <person name="Whitman W.B."/>
            <person name="Woyke T."/>
            <person name="Klenk H.P."/>
            <person name="Zhou Y."/>
            <person name="Lilburn T.G."/>
            <person name="Beck B.J."/>
            <person name="De Vos P."/>
            <person name="Vandamme P."/>
            <person name="Eisen J.A."/>
            <person name="Garrity G."/>
            <person name="Hugenholtz P."/>
            <person name="Kyrpides N.C."/>
        </authorList>
    </citation>
    <scope>NUCLEOTIDE SEQUENCE [LARGE SCALE GENOMIC DNA]</scope>
    <source>
        <strain evidence="3 4">VKM Ac-2538</strain>
    </source>
</reference>
<evidence type="ECO:0000313" key="3">
    <source>
        <dbReference type="EMBL" id="TCO27624.1"/>
    </source>
</evidence>
<dbReference type="Pfam" id="PF01261">
    <property type="entry name" value="AP_endonuc_2"/>
    <property type="match status" value="1"/>
</dbReference>
<protein>
    <submittedName>
        <fullName evidence="3">Sugar phosphate isomerase/epimerase</fullName>
    </submittedName>
</protein>
<keyword evidence="3" id="KW-0413">Isomerase</keyword>
<evidence type="ECO:0000313" key="4">
    <source>
        <dbReference type="Proteomes" id="UP000295818"/>
    </source>
</evidence>
<dbReference type="PANTHER" id="PTHR12110:SF21">
    <property type="entry name" value="XYLOSE ISOMERASE-LIKE TIM BARREL DOMAIN-CONTAINING PROTEIN"/>
    <property type="match status" value="1"/>
</dbReference>
<dbReference type="EMBL" id="SLWM01000003">
    <property type="protein sequence ID" value="TCO27624.1"/>
    <property type="molecule type" value="Genomic_DNA"/>
</dbReference>
<dbReference type="GO" id="GO:0016853">
    <property type="term" value="F:isomerase activity"/>
    <property type="evidence" value="ECO:0007669"/>
    <property type="project" value="UniProtKB-KW"/>
</dbReference>
<dbReference type="PANTHER" id="PTHR12110">
    <property type="entry name" value="HYDROXYPYRUVATE ISOMERASE"/>
    <property type="match status" value="1"/>
</dbReference>
<name>A0ABY2BPT9_9ACTN</name>
<evidence type="ECO:0000259" key="2">
    <source>
        <dbReference type="Pfam" id="PF01261"/>
    </source>
</evidence>
<dbReference type="RefSeq" id="WP_132189962.1">
    <property type="nucleotide sequence ID" value="NZ_SLWM01000003.1"/>
</dbReference>
<dbReference type="Proteomes" id="UP000295818">
    <property type="component" value="Unassembled WGS sequence"/>
</dbReference>
<keyword evidence="4" id="KW-1185">Reference proteome</keyword>
<dbReference type="InterPro" id="IPR036237">
    <property type="entry name" value="Xyl_isomerase-like_sf"/>
</dbReference>
<dbReference type="InterPro" id="IPR013022">
    <property type="entry name" value="Xyl_isomerase-like_TIM-brl"/>
</dbReference>
<proteinExistence type="predicted"/>
<accession>A0ABY2BPT9</accession>
<gene>
    <name evidence="3" type="ORF">EV644_103324</name>
</gene>
<dbReference type="InterPro" id="IPR050312">
    <property type="entry name" value="IolE/XylAMocC-like"/>
</dbReference>
<comment type="caution">
    <text evidence="3">The sequence shown here is derived from an EMBL/GenBank/DDBJ whole genome shotgun (WGS) entry which is preliminary data.</text>
</comment>
<dbReference type="SUPFAM" id="SSF51658">
    <property type="entry name" value="Xylose isomerase-like"/>
    <property type="match status" value="1"/>
</dbReference>
<feature type="domain" description="Xylose isomerase-like TIM barrel" evidence="2">
    <location>
        <begin position="24"/>
        <end position="239"/>
    </location>
</feature>